<dbReference type="EMBL" id="LVYD01000042">
    <property type="protein sequence ID" value="OQP64396.1"/>
    <property type="molecule type" value="Genomic_DNA"/>
</dbReference>
<dbReference type="SUPFAM" id="SSF53448">
    <property type="entry name" value="Nucleotide-diphospho-sugar transferases"/>
    <property type="match status" value="1"/>
</dbReference>
<proteinExistence type="predicted"/>
<evidence type="ECO:0000313" key="3">
    <source>
        <dbReference type="Proteomes" id="UP000192796"/>
    </source>
</evidence>
<dbReference type="PANTHER" id="PTHR43685">
    <property type="entry name" value="GLYCOSYLTRANSFERASE"/>
    <property type="match status" value="1"/>
</dbReference>
<name>A0A1V9G1P9_9BACT</name>
<accession>A0A1V9G1P9</accession>
<organism evidence="2 3">
    <name type="scientific">Niastella vici</name>
    <dbReference type="NCBI Taxonomy" id="1703345"/>
    <lineage>
        <taxon>Bacteria</taxon>
        <taxon>Pseudomonadati</taxon>
        <taxon>Bacteroidota</taxon>
        <taxon>Chitinophagia</taxon>
        <taxon>Chitinophagales</taxon>
        <taxon>Chitinophagaceae</taxon>
        <taxon>Niastella</taxon>
    </lineage>
</organism>
<evidence type="ECO:0000313" key="2">
    <source>
        <dbReference type="EMBL" id="OQP64396.1"/>
    </source>
</evidence>
<sequence length="308" mass="35321">MTNKKFAAFIVTYNRPDILMDTIEKCLNQTMPPEKLLIVDNNDNEDTKNKLAQLYPNAAHIMVGHNSGFAGGGKIGLETLAKEGYEWILWADDNDPPYTEDTFEKLLKMAESYGATCGQVGVVGHKLNRRTGLLIRTANEELQNCEYLEVDTIGGGMIKIIRGASVLKGIVPEPKLFFGFEDLDFDLSQKRAGYKIVVHSGLFLDLRKKWNRMSVKHTRIRKKDESVLWRDYYSIRNSLFVMAKNRYYTAFFSILFVSIGKSLLNYKHGFRYGSLVTRNTCRAIRDYGLSRWYVRYLPGKPTPKTKKK</sequence>
<dbReference type="Gene3D" id="3.90.550.10">
    <property type="entry name" value="Spore Coat Polysaccharide Biosynthesis Protein SpsA, Chain A"/>
    <property type="match status" value="1"/>
</dbReference>
<evidence type="ECO:0000259" key="1">
    <source>
        <dbReference type="Pfam" id="PF00535"/>
    </source>
</evidence>
<dbReference type="PANTHER" id="PTHR43685:SF2">
    <property type="entry name" value="GLYCOSYLTRANSFERASE 2-LIKE DOMAIN-CONTAINING PROTEIN"/>
    <property type="match status" value="1"/>
</dbReference>
<dbReference type="InterPro" id="IPR050834">
    <property type="entry name" value="Glycosyltransf_2"/>
</dbReference>
<keyword evidence="3" id="KW-1185">Reference proteome</keyword>
<reference evidence="2 3" key="1">
    <citation type="submission" date="2016-03" db="EMBL/GenBank/DDBJ databases">
        <title>Niastella vici sp. nov., isolated from farmland soil.</title>
        <authorList>
            <person name="Chen L."/>
            <person name="Wang D."/>
            <person name="Yang S."/>
            <person name="Wang G."/>
        </authorList>
    </citation>
    <scope>NUCLEOTIDE SEQUENCE [LARGE SCALE GENOMIC DNA]</scope>
    <source>
        <strain evidence="2 3">DJ57</strain>
    </source>
</reference>
<dbReference type="STRING" id="1703345.A3860_20730"/>
<dbReference type="Pfam" id="PF00535">
    <property type="entry name" value="Glycos_transf_2"/>
    <property type="match status" value="1"/>
</dbReference>
<dbReference type="Proteomes" id="UP000192796">
    <property type="component" value="Unassembled WGS sequence"/>
</dbReference>
<dbReference type="AlphaFoldDB" id="A0A1V9G1P9"/>
<gene>
    <name evidence="2" type="ORF">A3860_20730</name>
</gene>
<dbReference type="InterPro" id="IPR001173">
    <property type="entry name" value="Glyco_trans_2-like"/>
</dbReference>
<dbReference type="OrthoDB" id="9771846at2"/>
<dbReference type="RefSeq" id="WP_081147014.1">
    <property type="nucleotide sequence ID" value="NZ_LVYD01000042.1"/>
</dbReference>
<dbReference type="InterPro" id="IPR029044">
    <property type="entry name" value="Nucleotide-diphossugar_trans"/>
</dbReference>
<feature type="domain" description="Glycosyltransferase 2-like" evidence="1">
    <location>
        <begin position="9"/>
        <end position="155"/>
    </location>
</feature>
<protein>
    <recommendedName>
        <fullName evidence="1">Glycosyltransferase 2-like domain-containing protein</fullName>
    </recommendedName>
</protein>
<comment type="caution">
    <text evidence="2">The sequence shown here is derived from an EMBL/GenBank/DDBJ whole genome shotgun (WGS) entry which is preliminary data.</text>
</comment>